<proteinExistence type="predicted"/>
<gene>
    <name evidence="1" type="ORF">SAMN05421676_108110</name>
</gene>
<dbReference type="EMBL" id="FOHJ01000008">
    <property type="protein sequence ID" value="SET80071.1"/>
    <property type="molecule type" value="Genomic_DNA"/>
</dbReference>
<dbReference type="AlphaFoldDB" id="A0A1I0H8S7"/>
<evidence type="ECO:0000313" key="2">
    <source>
        <dbReference type="Proteomes" id="UP000199095"/>
    </source>
</evidence>
<protein>
    <submittedName>
        <fullName evidence="1">ParE toxin of type II toxin-antitoxin system, parDE</fullName>
    </submittedName>
</protein>
<evidence type="ECO:0000313" key="1">
    <source>
        <dbReference type="EMBL" id="SET80071.1"/>
    </source>
</evidence>
<keyword evidence="2" id="KW-1185">Reference proteome</keyword>
<dbReference type="RefSeq" id="WP_093136181.1">
    <property type="nucleotide sequence ID" value="NZ_FOHJ01000008.1"/>
</dbReference>
<organism evidence="1 2">
    <name type="scientific">Salinibacillus kushneri</name>
    <dbReference type="NCBI Taxonomy" id="237682"/>
    <lineage>
        <taxon>Bacteria</taxon>
        <taxon>Bacillati</taxon>
        <taxon>Bacillota</taxon>
        <taxon>Bacilli</taxon>
        <taxon>Bacillales</taxon>
        <taxon>Bacillaceae</taxon>
        <taxon>Salinibacillus</taxon>
    </lineage>
</organism>
<dbReference type="OrthoDB" id="2620644at2"/>
<dbReference type="STRING" id="237682.SAMN05421676_108110"/>
<sequence>MVIKWTNQALGGFRNIQSHHFTFQETKEYKRNLVKKIEEKIALFGTSIPADKPEWEGSYKIIIDKYIIYYSLSDNRTTCYIEYFKHSRQQR</sequence>
<accession>A0A1I0H8S7</accession>
<name>A0A1I0H8S7_9BACI</name>
<dbReference type="Pfam" id="PF05016">
    <property type="entry name" value="ParE_toxin"/>
    <property type="match status" value="1"/>
</dbReference>
<dbReference type="InterPro" id="IPR007712">
    <property type="entry name" value="RelE/ParE_toxin"/>
</dbReference>
<reference evidence="2" key="1">
    <citation type="submission" date="2016-10" db="EMBL/GenBank/DDBJ databases">
        <authorList>
            <person name="Varghese N."/>
            <person name="Submissions S."/>
        </authorList>
    </citation>
    <scope>NUCLEOTIDE SEQUENCE [LARGE SCALE GENOMIC DNA]</scope>
    <source>
        <strain evidence="2">CGMCC 1.3566</strain>
    </source>
</reference>
<dbReference type="Proteomes" id="UP000199095">
    <property type="component" value="Unassembled WGS sequence"/>
</dbReference>